<dbReference type="GO" id="GO:0005524">
    <property type="term" value="F:ATP binding"/>
    <property type="evidence" value="ECO:0007669"/>
    <property type="project" value="UniProtKB-UniRule"/>
</dbReference>
<dbReference type="Gene3D" id="1.10.287.1080">
    <property type="entry name" value="MazG-like"/>
    <property type="match status" value="1"/>
</dbReference>
<dbReference type="PIRSF" id="PIRSF001257">
    <property type="entry name" value="His_trifunctional"/>
    <property type="match status" value="1"/>
</dbReference>
<comment type="similarity">
    <text evidence="7 19">In the C-terminal section; belongs to the histidinol dehydrogenase family.</text>
</comment>
<comment type="caution">
    <text evidence="22">The sequence shown here is derived from an EMBL/GenBank/DDBJ whole genome shotgun (WGS) entry which is preliminary data.</text>
</comment>
<keyword evidence="23" id="KW-1185">Reference proteome</keyword>
<dbReference type="NCBIfam" id="TIGR03188">
    <property type="entry name" value="histidine_hisI"/>
    <property type="match status" value="1"/>
</dbReference>
<organism evidence="22 23">
    <name type="scientific">Penicillium steckii</name>
    <dbReference type="NCBI Taxonomy" id="303698"/>
    <lineage>
        <taxon>Eukaryota</taxon>
        <taxon>Fungi</taxon>
        <taxon>Dikarya</taxon>
        <taxon>Ascomycota</taxon>
        <taxon>Pezizomycotina</taxon>
        <taxon>Eurotiomycetes</taxon>
        <taxon>Eurotiomycetidae</taxon>
        <taxon>Eurotiales</taxon>
        <taxon>Aspergillaceae</taxon>
        <taxon>Penicillium</taxon>
    </lineage>
</organism>
<dbReference type="Proteomes" id="UP000191285">
    <property type="component" value="Unassembled WGS sequence"/>
</dbReference>
<keyword evidence="15 19" id="KW-0520">NAD</keyword>
<evidence type="ECO:0000256" key="6">
    <source>
        <dbReference type="ARBA" id="ARBA00005204"/>
    </source>
</evidence>
<dbReference type="AlphaFoldDB" id="A0A1V6TFI0"/>
<dbReference type="NCBIfam" id="TIGR00069">
    <property type="entry name" value="hisD"/>
    <property type="match status" value="1"/>
</dbReference>
<evidence type="ECO:0000256" key="10">
    <source>
        <dbReference type="ARBA" id="ARBA00022741"/>
    </source>
</evidence>
<dbReference type="InterPro" id="IPR021130">
    <property type="entry name" value="PRib-ATP_PPHydrolase-like"/>
</dbReference>
<dbReference type="SUPFAM" id="SSF141734">
    <property type="entry name" value="HisI-like"/>
    <property type="match status" value="1"/>
</dbReference>
<evidence type="ECO:0000256" key="19">
    <source>
        <dbReference type="PIRNR" id="PIRNR001257"/>
    </source>
</evidence>
<comment type="cofactor">
    <cofactor evidence="3">
        <name>Zn(2+)</name>
        <dbReference type="ChEBI" id="CHEBI:29105"/>
    </cofactor>
</comment>
<dbReference type="FunFam" id="1.20.5.1300:FF:000001">
    <property type="entry name" value="Histidine biosynthesis trifunctional protein"/>
    <property type="match status" value="1"/>
</dbReference>
<dbReference type="FunFam" id="3.40.50.1980:FF:000050">
    <property type="entry name" value="Histidine biosynthesis trifunctional protein"/>
    <property type="match status" value="1"/>
</dbReference>
<dbReference type="FunFam" id="3.40.50.1980:FF:000001">
    <property type="entry name" value="Histidinol dehydrogenase"/>
    <property type="match status" value="1"/>
</dbReference>
<dbReference type="STRING" id="303698.A0A1V6TFI0"/>
<evidence type="ECO:0000256" key="7">
    <source>
        <dbReference type="ARBA" id="ARBA00008260"/>
    </source>
</evidence>
<dbReference type="Pfam" id="PF01502">
    <property type="entry name" value="PRA-CH"/>
    <property type="match status" value="1"/>
</dbReference>
<dbReference type="FunFam" id="3.10.20.810:FF:000002">
    <property type="entry name" value="Histidine biosynthesis trifunctional protein"/>
    <property type="match status" value="1"/>
</dbReference>
<evidence type="ECO:0000256" key="12">
    <source>
        <dbReference type="ARBA" id="ARBA00022833"/>
    </source>
</evidence>
<comment type="pathway">
    <text evidence="6">Amino-acid biosynthesis; L-histidine biosynthesis; L-histidine from 5-phospho-alpha-D-ribose 1-diphosphate: step 2/9.</text>
</comment>
<dbReference type="InterPro" id="IPR038019">
    <property type="entry name" value="PRib_AMP_CycHydrolase_sf"/>
</dbReference>
<dbReference type="GO" id="GO:0000105">
    <property type="term" value="P:L-histidine biosynthetic process"/>
    <property type="evidence" value="ECO:0007669"/>
    <property type="project" value="UniProtKB-UniRule"/>
</dbReference>
<dbReference type="OrthoDB" id="1703565at2759"/>
<dbReference type="PANTHER" id="PTHR21256">
    <property type="entry name" value="HISTIDINOL DEHYDROGENASE HDH"/>
    <property type="match status" value="1"/>
</dbReference>
<dbReference type="EC" id="1.1.1.23" evidence="19"/>
<name>A0A1V6TFI0_9EURO</name>
<reference evidence="23" key="1">
    <citation type="journal article" date="2017" name="Nat. Microbiol.">
        <title>Global analysis of biosynthetic gene clusters reveals vast potential of secondary metabolite production in Penicillium species.</title>
        <authorList>
            <person name="Nielsen J.C."/>
            <person name="Grijseels S."/>
            <person name="Prigent S."/>
            <person name="Ji B."/>
            <person name="Dainat J."/>
            <person name="Nielsen K.F."/>
            <person name="Frisvad J.C."/>
            <person name="Workman M."/>
            <person name="Nielsen J."/>
        </authorList>
    </citation>
    <scope>NUCLEOTIDE SEQUENCE [LARGE SCALE GENOMIC DNA]</scope>
    <source>
        <strain evidence="23">IBT 24891</strain>
    </source>
</reference>
<dbReference type="Gene3D" id="3.10.20.810">
    <property type="entry name" value="Phosphoribosyl-AMP cyclohydrolase"/>
    <property type="match status" value="1"/>
</dbReference>
<evidence type="ECO:0000256" key="13">
    <source>
        <dbReference type="ARBA" id="ARBA00022840"/>
    </source>
</evidence>
<keyword evidence="9" id="KW-0479">Metal-binding</keyword>
<keyword evidence="16 19" id="KW-0368">Histidine biosynthesis</keyword>
<dbReference type="Pfam" id="PF01503">
    <property type="entry name" value="PRA-PH"/>
    <property type="match status" value="1"/>
</dbReference>
<dbReference type="CDD" id="cd06572">
    <property type="entry name" value="Histidinol_dh"/>
    <property type="match status" value="1"/>
</dbReference>
<comment type="catalytic activity">
    <reaction evidence="18 19">
        <text>L-histidinol + 2 NAD(+) + H2O = L-histidine + 2 NADH + 3 H(+)</text>
        <dbReference type="Rhea" id="RHEA:20641"/>
        <dbReference type="ChEBI" id="CHEBI:15377"/>
        <dbReference type="ChEBI" id="CHEBI:15378"/>
        <dbReference type="ChEBI" id="CHEBI:57540"/>
        <dbReference type="ChEBI" id="CHEBI:57595"/>
        <dbReference type="ChEBI" id="CHEBI:57699"/>
        <dbReference type="ChEBI" id="CHEBI:57945"/>
        <dbReference type="EC" id="1.1.1.23"/>
    </reaction>
</comment>
<keyword evidence="11 19" id="KW-0378">Hydrolase</keyword>
<dbReference type="InterPro" id="IPR002496">
    <property type="entry name" value="PRib_AMP_CycHydrolase_dom"/>
</dbReference>
<feature type="domain" description="Phosphoribosyl-AMP cyclohydrolase" evidence="21">
    <location>
        <begin position="223"/>
        <end position="294"/>
    </location>
</feature>
<evidence type="ECO:0000256" key="18">
    <source>
        <dbReference type="ARBA" id="ARBA00049489"/>
    </source>
</evidence>
<dbReference type="PROSITE" id="PS00611">
    <property type="entry name" value="HISOL_DEHYDROGENASE"/>
    <property type="match status" value="1"/>
</dbReference>
<protein>
    <recommendedName>
        <fullName evidence="19">Histidine biosynthesis trifunctional protein</fullName>
    </recommendedName>
    <domain>
        <recommendedName>
            <fullName evidence="19">Phosphoribosyl-AMP cyclohydrolase</fullName>
            <ecNumber evidence="19">3.5.4.19</ecNumber>
        </recommendedName>
    </domain>
    <domain>
        <recommendedName>
            <fullName evidence="19">Phosphoribosyl-ATP pyrophosphohydrolase</fullName>
            <ecNumber evidence="19">3.6.1.31</ecNumber>
        </recommendedName>
    </domain>
    <domain>
        <recommendedName>
            <fullName evidence="19">Histidinol dehydrogenase</fullName>
            <shortName evidence="19">HDH</shortName>
            <ecNumber evidence="19">1.1.1.23</ecNumber>
        </recommendedName>
    </domain>
</protein>
<evidence type="ECO:0000313" key="22">
    <source>
        <dbReference type="EMBL" id="OQE24609.1"/>
    </source>
</evidence>
<sequence>MATPILISYPSNPTTSGLSLKQIAYFGRVLVKVSSVEEAEDFLRKNFRNLDVYIDATAISSTGDLVDILNAGAAKIFISLDQLTALSQEQSVPSSRLAIFALAEAQVDTLQQWIASNTTERNEASVCTSPANVSAAATKLSISSDSPRLYTSYGNETVSEETINKVTEQGAIAIVASSVLTVERDAAGQISAGKLIASRAVTDQANGLYATSVTDERGACLGMVWSSDESIAEALRTGTGVYQSRKRGLWYKGQSSGDVQELIRVGFDCDADCLVFVVKQIGRGFCHLGTETCFGASTGLSRLQKTLQARKADAPAGSYTARLFNEPKLVDAKVMEEADELCRATTKEEIAFEAADLFYFALTKCTAAGVSLEDIERNLDLKSLKVKRRKGDAKGPWAEKAGLATPQSKPAPAPAPTPAPVDDRTTRIEMKRVVTSSTSTKEVSDFLKRPSQKSNDAIVGLVKPIIQDVRENGDAGVLKYTHKFEKATSLTSPVIHAPFAPELMKLTPEIQEAIDVSIGNIQRFHAAQKGSNDALKMETMPGVVCSRFSRAIERVGLYIPGGTAVLPSTAMMLGVPAMVAGCQKIVLASPPRADGSISPEIVYVAHKVGAESIVLAGGAQAVAAMAYGTESISKVDKILGPGNQFVTAAKMFVSNDTSAGVSIDMPAGPSEVLVIADKTANPAFVASDLLSQAEHGVDSQVILIAVDLNEEQLRAIEDEVDAQAKALPRMDIVRGSLDHSVTFVVRDINEAMTLSNEYAPEHLILQVDGPEAIVEQVQNAGSVFIGPWTPESVGDYSAGVNHSLPTYGYAKQYSGVNLGSFLKHITSSNLTAEGLLGLSKTVETLAAVEGLEAHKRAVSIRVAQMKRS</sequence>
<evidence type="ECO:0000256" key="9">
    <source>
        <dbReference type="ARBA" id="ARBA00022723"/>
    </source>
</evidence>
<comment type="pathway">
    <text evidence="5">Amino-acid biosynthesis; L-histidine biosynthesis; L-histidine from 5-phospho-alpha-D-ribose 1-diphosphate: step 3/9.</text>
</comment>
<evidence type="ECO:0000256" key="4">
    <source>
        <dbReference type="ARBA" id="ARBA00004940"/>
    </source>
</evidence>
<evidence type="ECO:0000256" key="15">
    <source>
        <dbReference type="ARBA" id="ARBA00023027"/>
    </source>
</evidence>
<evidence type="ECO:0000256" key="14">
    <source>
        <dbReference type="ARBA" id="ARBA00023002"/>
    </source>
</evidence>
<keyword evidence="14 19" id="KW-0560">Oxidoreductase</keyword>
<dbReference type="GO" id="GO:0004399">
    <property type="term" value="F:histidinol dehydrogenase activity"/>
    <property type="evidence" value="ECO:0007669"/>
    <property type="project" value="UniProtKB-UniRule"/>
</dbReference>
<dbReference type="UniPathway" id="UPA00031">
    <property type="reaction ID" value="UER00007"/>
</dbReference>
<dbReference type="Gene3D" id="3.40.50.1980">
    <property type="entry name" value="Nitrogenase molybdenum iron protein domain"/>
    <property type="match status" value="2"/>
</dbReference>
<feature type="region of interest" description="Disordered" evidence="20">
    <location>
        <begin position="392"/>
        <end position="422"/>
    </location>
</feature>
<evidence type="ECO:0000256" key="8">
    <source>
        <dbReference type="ARBA" id="ARBA00022605"/>
    </source>
</evidence>
<dbReference type="InterPro" id="IPR012131">
    <property type="entry name" value="Hstdl_DH"/>
</dbReference>
<comment type="catalytic activity">
    <reaction evidence="2 19">
        <text>1-(5-phospho-beta-D-ribosyl)-ATP + H2O = 1-(5-phospho-beta-D-ribosyl)-5'-AMP + diphosphate + H(+)</text>
        <dbReference type="Rhea" id="RHEA:22828"/>
        <dbReference type="ChEBI" id="CHEBI:15377"/>
        <dbReference type="ChEBI" id="CHEBI:15378"/>
        <dbReference type="ChEBI" id="CHEBI:33019"/>
        <dbReference type="ChEBI" id="CHEBI:59457"/>
        <dbReference type="ChEBI" id="CHEBI:73183"/>
        <dbReference type="EC" id="3.6.1.31"/>
    </reaction>
</comment>
<keyword evidence="10 19" id="KW-0547">Nucleotide-binding</keyword>
<dbReference type="SUPFAM" id="SSF101386">
    <property type="entry name" value="all-alpha NTP pyrophosphatases"/>
    <property type="match status" value="1"/>
</dbReference>
<dbReference type="GO" id="GO:0051287">
    <property type="term" value="F:NAD binding"/>
    <property type="evidence" value="ECO:0007669"/>
    <property type="project" value="UniProtKB-UniRule"/>
</dbReference>
<dbReference type="GO" id="GO:0004635">
    <property type="term" value="F:phosphoribosyl-AMP cyclohydrolase activity"/>
    <property type="evidence" value="ECO:0007669"/>
    <property type="project" value="UniProtKB-UniRule"/>
</dbReference>
<evidence type="ECO:0000256" key="5">
    <source>
        <dbReference type="ARBA" id="ARBA00005169"/>
    </source>
</evidence>
<keyword evidence="17" id="KW-0511">Multifunctional enzyme</keyword>
<dbReference type="EC" id="3.5.4.19" evidence="19"/>
<dbReference type="HAMAP" id="MF_01024">
    <property type="entry name" value="HisD"/>
    <property type="match status" value="1"/>
</dbReference>
<evidence type="ECO:0000256" key="1">
    <source>
        <dbReference type="ARBA" id="ARBA00000024"/>
    </source>
</evidence>
<keyword evidence="8 19" id="KW-0028">Amino-acid biosynthesis</keyword>
<evidence type="ECO:0000259" key="21">
    <source>
        <dbReference type="Pfam" id="PF01502"/>
    </source>
</evidence>
<keyword evidence="13 19" id="KW-0067">ATP-binding</keyword>
<keyword evidence="12" id="KW-0862">Zinc</keyword>
<dbReference type="EC" id="3.6.1.31" evidence="19"/>
<dbReference type="Gene3D" id="1.20.5.1300">
    <property type="match status" value="1"/>
</dbReference>
<dbReference type="CDD" id="cd11546">
    <property type="entry name" value="NTP-PPase_His4"/>
    <property type="match status" value="1"/>
</dbReference>
<gene>
    <name evidence="22" type="ORF">PENSTE_c007G00017</name>
</gene>
<dbReference type="Pfam" id="PF00815">
    <property type="entry name" value="Histidinol_dh"/>
    <property type="match status" value="1"/>
</dbReference>
<dbReference type="GO" id="GO:0005829">
    <property type="term" value="C:cytosol"/>
    <property type="evidence" value="ECO:0007669"/>
    <property type="project" value="TreeGrafter"/>
</dbReference>
<dbReference type="InterPro" id="IPR016298">
    <property type="entry name" value="Histidine_synth_trifunct"/>
</dbReference>
<comment type="catalytic activity">
    <reaction evidence="1 19">
        <text>1-(5-phospho-beta-D-ribosyl)-5'-AMP + H2O = 1-(5-phospho-beta-D-ribosyl)-5-[(5-phospho-beta-D-ribosylamino)methylideneamino]imidazole-4-carboxamide</text>
        <dbReference type="Rhea" id="RHEA:20049"/>
        <dbReference type="ChEBI" id="CHEBI:15377"/>
        <dbReference type="ChEBI" id="CHEBI:58435"/>
        <dbReference type="ChEBI" id="CHEBI:59457"/>
        <dbReference type="EC" id="3.5.4.19"/>
    </reaction>
</comment>
<evidence type="ECO:0000256" key="20">
    <source>
        <dbReference type="SAM" id="MobiDB-lite"/>
    </source>
</evidence>
<dbReference type="PRINTS" id="PR00083">
    <property type="entry name" value="HOLDHDRGNASE"/>
</dbReference>
<dbReference type="EMBL" id="MLKD01000007">
    <property type="protein sequence ID" value="OQE24609.1"/>
    <property type="molecule type" value="Genomic_DNA"/>
</dbReference>
<dbReference type="InterPro" id="IPR016161">
    <property type="entry name" value="Ald_DH/histidinol_DH"/>
</dbReference>
<accession>A0A1V6TFI0</accession>
<evidence type="ECO:0000256" key="17">
    <source>
        <dbReference type="ARBA" id="ARBA00023268"/>
    </source>
</evidence>
<evidence type="ECO:0000256" key="2">
    <source>
        <dbReference type="ARBA" id="ARBA00001460"/>
    </source>
</evidence>
<dbReference type="InterPro" id="IPR001692">
    <property type="entry name" value="Histidinol_DH_CS"/>
</dbReference>
<evidence type="ECO:0000313" key="23">
    <source>
        <dbReference type="Proteomes" id="UP000191285"/>
    </source>
</evidence>
<dbReference type="InterPro" id="IPR008179">
    <property type="entry name" value="HisE"/>
</dbReference>
<proteinExistence type="inferred from homology"/>
<dbReference type="FunFam" id="1.10.287.1080:FF:000002">
    <property type="entry name" value="Histidine biosynthesis bifunctional protein HisIE"/>
    <property type="match status" value="1"/>
</dbReference>
<evidence type="ECO:0000256" key="11">
    <source>
        <dbReference type="ARBA" id="ARBA00022801"/>
    </source>
</evidence>
<evidence type="ECO:0000256" key="16">
    <source>
        <dbReference type="ARBA" id="ARBA00023102"/>
    </source>
</evidence>
<evidence type="ECO:0000256" key="3">
    <source>
        <dbReference type="ARBA" id="ARBA00001947"/>
    </source>
</evidence>
<feature type="compositionally biased region" description="Pro residues" evidence="20">
    <location>
        <begin position="409"/>
        <end position="419"/>
    </location>
</feature>
<dbReference type="GO" id="GO:0046872">
    <property type="term" value="F:metal ion binding"/>
    <property type="evidence" value="ECO:0007669"/>
    <property type="project" value="UniProtKB-KW"/>
</dbReference>
<dbReference type="SUPFAM" id="SSF53720">
    <property type="entry name" value="ALDH-like"/>
    <property type="match status" value="1"/>
</dbReference>
<dbReference type="GO" id="GO:0004636">
    <property type="term" value="F:phosphoribosyl-ATP diphosphatase activity"/>
    <property type="evidence" value="ECO:0007669"/>
    <property type="project" value="UniProtKB-UniRule"/>
</dbReference>
<comment type="pathway">
    <text evidence="4">Amino-acid biosynthesis; L-histidine biosynthesis; L-histidine from 5-phospho-alpha-D-ribose 1-diphosphate: step 9/9.</text>
</comment>
<dbReference type="PANTHER" id="PTHR21256:SF2">
    <property type="entry name" value="HISTIDINE BIOSYNTHESIS TRIFUNCTIONAL PROTEIN"/>
    <property type="match status" value="1"/>
</dbReference>